<evidence type="ECO:0000313" key="2">
    <source>
        <dbReference type="EMBL" id="KAF5831245.1"/>
    </source>
</evidence>
<reference evidence="2" key="1">
    <citation type="submission" date="2017-08" db="EMBL/GenBank/DDBJ databases">
        <authorList>
            <person name="Polle J.E."/>
            <person name="Barry K."/>
            <person name="Cushman J."/>
            <person name="Schmutz J."/>
            <person name="Tran D."/>
            <person name="Hathwaick L.T."/>
            <person name="Yim W.C."/>
            <person name="Jenkins J."/>
            <person name="Mckie-Krisberg Z.M."/>
            <person name="Prochnik S."/>
            <person name="Lindquist E."/>
            <person name="Dockter R.B."/>
            <person name="Adam C."/>
            <person name="Molina H."/>
            <person name="Bunkerborg J."/>
            <person name="Jin E."/>
            <person name="Buchheim M."/>
            <person name="Magnuson J."/>
        </authorList>
    </citation>
    <scope>NUCLEOTIDE SEQUENCE</scope>
    <source>
        <strain evidence="2">CCAP 19/18</strain>
    </source>
</reference>
<name>A0ABQ7G9G2_DUNSA</name>
<feature type="region of interest" description="Disordered" evidence="1">
    <location>
        <begin position="247"/>
        <end position="355"/>
    </location>
</feature>
<evidence type="ECO:0000256" key="1">
    <source>
        <dbReference type="SAM" id="MobiDB-lite"/>
    </source>
</evidence>
<protein>
    <submittedName>
        <fullName evidence="2">Uncharacterized protein</fullName>
    </submittedName>
</protein>
<feature type="region of interest" description="Disordered" evidence="1">
    <location>
        <begin position="400"/>
        <end position="422"/>
    </location>
</feature>
<comment type="caution">
    <text evidence="2">The sequence shown here is derived from an EMBL/GenBank/DDBJ whole genome shotgun (WGS) entry which is preliminary data.</text>
</comment>
<dbReference type="EMBL" id="MU069963">
    <property type="protein sequence ID" value="KAF5831245.1"/>
    <property type="molecule type" value="Genomic_DNA"/>
</dbReference>
<accession>A0ABQ7G9G2</accession>
<organism evidence="2 3">
    <name type="scientific">Dunaliella salina</name>
    <name type="common">Green alga</name>
    <name type="synonym">Protococcus salinus</name>
    <dbReference type="NCBI Taxonomy" id="3046"/>
    <lineage>
        <taxon>Eukaryota</taxon>
        <taxon>Viridiplantae</taxon>
        <taxon>Chlorophyta</taxon>
        <taxon>core chlorophytes</taxon>
        <taxon>Chlorophyceae</taxon>
        <taxon>CS clade</taxon>
        <taxon>Chlamydomonadales</taxon>
        <taxon>Dunaliellaceae</taxon>
        <taxon>Dunaliella</taxon>
    </lineage>
</organism>
<sequence>MGTHSPDSVRTAADCLNYETRALREPLHRSNERVKSARGKAFSDLTPRQQDMANWDPPQQAGGVPDVANLNSDIPEVHEMQQALLNFESELCYSEAPSRDRAFFSALRCLLSEISTERNPQEQDTKLRAVCKWFLKYKPRGSHIDASTSAVLATSLSIPAKPIPGAAPPAATQQHRSNGVHTPIIRGQGNKHEFNALFSRGPKGKGVQPKGTLALLREAMGGKNTQEQKGTEQKQRVDMPLAWQPASAVSGSQNLQHHATAPGATRPNASAGPDYDPSSEDSKGTGVAHLVPRDRVRSVETLKPADTGRPKGNVTSTASSWFRGPYKPEPAAAGAAFATGRSSHPRSTAKATSDMDDLSSKWSNIARVSSKSEEFVEGQLQGWSEQRARLESEMLRRQEAVRHSSPLRDQGDGCSGPTASQGSQDYLSAYQGVTVEAVSAVTMGLDKLSPEHPAALHHLAVPHSIVATARDVRNAAQTEYARDMQRLKELGLRDSHDEVMHKALAPVADKPYLDLLAALPKPGQHLPSRPASVPSRSKKIRPESGKKAKKM</sequence>
<keyword evidence="3" id="KW-1185">Reference proteome</keyword>
<evidence type="ECO:0000313" key="3">
    <source>
        <dbReference type="Proteomes" id="UP000815325"/>
    </source>
</evidence>
<feature type="compositionally biased region" description="Basic and acidic residues" evidence="1">
    <location>
        <begin position="291"/>
        <end position="300"/>
    </location>
</feature>
<feature type="compositionally biased region" description="Polar residues" evidence="1">
    <location>
        <begin position="247"/>
        <end position="257"/>
    </location>
</feature>
<proteinExistence type="predicted"/>
<feature type="region of interest" description="Disordered" evidence="1">
    <location>
        <begin position="520"/>
        <end position="551"/>
    </location>
</feature>
<gene>
    <name evidence="2" type="ORF">DUNSADRAFT_13375</name>
</gene>
<feature type="compositionally biased region" description="Polar residues" evidence="1">
    <location>
        <begin position="340"/>
        <end position="351"/>
    </location>
</feature>
<dbReference type="Proteomes" id="UP000815325">
    <property type="component" value="Unassembled WGS sequence"/>
</dbReference>
<feature type="compositionally biased region" description="Basic and acidic residues" evidence="1">
    <location>
        <begin position="540"/>
        <end position="551"/>
    </location>
</feature>